<keyword evidence="4" id="KW-0808">Transferase</keyword>
<sequence>GEDRLNSVLVVGSLNVDHILKVKELPLKGETIISESYELHEGGKGANQAVAIGRMGIDVCMIGKIGKDVYGKMLLESLTRSNVRTESVVVDKKLRTGTALITVDRKGNNTIVLYQGANGGLKINDILKNKKIIKECDIIVLQQEIPKDVISFTIDIAKEFKKIIVLNFAPALDLSKDSIKRVDFLILNELEISKLTGIKCNERNVEEPIAQLKKFFKNNIIVTLGEHGSACMTSCGDYYRIPSIHVNSVDSTGAGDAFIGGFVYGLVQKKNIYNCVVLGNIAGAIAVKTVGAQASLPYENELKNFLKTENINYIQKEED</sequence>
<evidence type="ECO:0000256" key="1">
    <source>
        <dbReference type="ARBA" id="ARBA00010688"/>
    </source>
</evidence>
<keyword evidence="9" id="KW-0460">Magnesium</keyword>
<gene>
    <name evidence="13" type="ORF">S03H2_16841</name>
</gene>
<dbReference type="NCBIfam" id="TIGR02152">
    <property type="entry name" value="D_ribokin_bact"/>
    <property type="match status" value="1"/>
</dbReference>
<keyword evidence="7" id="KW-0418">Kinase</keyword>
<dbReference type="InterPro" id="IPR002173">
    <property type="entry name" value="Carboh/pur_kinase_PfkB_CS"/>
</dbReference>
<evidence type="ECO:0000256" key="5">
    <source>
        <dbReference type="ARBA" id="ARBA00022723"/>
    </source>
</evidence>
<dbReference type="InterPro" id="IPR029056">
    <property type="entry name" value="Ribokinase-like"/>
</dbReference>
<dbReference type="PANTHER" id="PTHR10584:SF166">
    <property type="entry name" value="RIBOKINASE"/>
    <property type="match status" value="1"/>
</dbReference>
<keyword evidence="10" id="KW-0630">Potassium</keyword>
<dbReference type="EC" id="2.7.1.15" evidence="2"/>
<organism evidence="13">
    <name type="scientific">marine sediment metagenome</name>
    <dbReference type="NCBI Taxonomy" id="412755"/>
    <lineage>
        <taxon>unclassified sequences</taxon>
        <taxon>metagenomes</taxon>
        <taxon>ecological metagenomes</taxon>
    </lineage>
</organism>
<keyword evidence="5" id="KW-0479">Metal-binding</keyword>
<dbReference type="GO" id="GO:0004747">
    <property type="term" value="F:ribokinase activity"/>
    <property type="evidence" value="ECO:0007669"/>
    <property type="project" value="UniProtKB-EC"/>
</dbReference>
<evidence type="ECO:0000256" key="11">
    <source>
        <dbReference type="ARBA" id="ARBA00023277"/>
    </source>
</evidence>
<dbReference type="AlphaFoldDB" id="X1FF86"/>
<dbReference type="GO" id="GO:0046872">
    <property type="term" value="F:metal ion binding"/>
    <property type="evidence" value="ECO:0007669"/>
    <property type="project" value="UniProtKB-KW"/>
</dbReference>
<dbReference type="InterPro" id="IPR011877">
    <property type="entry name" value="Ribokinase"/>
</dbReference>
<evidence type="ECO:0000256" key="10">
    <source>
        <dbReference type="ARBA" id="ARBA00022958"/>
    </source>
</evidence>
<dbReference type="PRINTS" id="PR00990">
    <property type="entry name" value="RIBOKINASE"/>
</dbReference>
<dbReference type="EMBL" id="BARU01008636">
    <property type="protein sequence ID" value="GAH43632.1"/>
    <property type="molecule type" value="Genomic_DNA"/>
</dbReference>
<dbReference type="HAMAP" id="MF_01987">
    <property type="entry name" value="Ribokinase"/>
    <property type="match status" value="1"/>
</dbReference>
<dbReference type="Pfam" id="PF00294">
    <property type="entry name" value="PfkB"/>
    <property type="match status" value="1"/>
</dbReference>
<name>X1FF86_9ZZZZ</name>
<dbReference type="PANTHER" id="PTHR10584">
    <property type="entry name" value="SUGAR KINASE"/>
    <property type="match status" value="1"/>
</dbReference>
<dbReference type="PROSITE" id="PS00584">
    <property type="entry name" value="PFKB_KINASES_2"/>
    <property type="match status" value="1"/>
</dbReference>
<keyword evidence="8" id="KW-0067">ATP-binding</keyword>
<evidence type="ECO:0000256" key="2">
    <source>
        <dbReference type="ARBA" id="ARBA00012035"/>
    </source>
</evidence>
<feature type="domain" description="Carbohydrate kinase PfkB" evidence="12">
    <location>
        <begin position="7"/>
        <end position="297"/>
    </location>
</feature>
<evidence type="ECO:0000256" key="9">
    <source>
        <dbReference type="ARBA" id="ARBA00022842"/>
    </source>
</evidence>
<dbReference type="PROSITE" id="PS00583">
    <property type="entry name" value="PFKB_KINASES_1"/>
    <property type="match status" value="1"/>
</dbReference>
<evidence type="ECO:0000256" key="3">
    <source>
        <dbReference type="ARBA" id="ARBA00016943"/>
    </source>
</evidence>
<comment type="caution">
    <text evidence="13">The sequence shown here is derived from an EMBL/GenBank/DDBJ whole genome shotgun (WGS) entry which is preliminary data.</text>
</comment>
<dbReference type="InterPro" id="IPR002139">
    <property type="entry name" value="Ribo/fructo_kinase"/>
</dbReference>
<dbReference type="GO" id="GO:0006014">
    <property type="term" value="P:D-ribose metabolic process"/>
    <property type="evidence" value="ECO:0007669"/>
    <property type="project" value="InterPro"/>
</dbReference>
<keyword evidence="11" id="KW-0119">Carbohydrate metabolism</keyword>
<proteinExistence type="inferred from homology"/>
<evidence type="ECO:0000259" key="12">
    <source>
        <dbReference type="Pfam" id="PF00294"/>
    </source>
</evidence>
<dbReference type="CDD" id="cd01174">
    <property type="entry name" value="ribokinase"/>
    <property type="match status" value="1"/>
</dbReference>
<dbReference type="Gene3D" id="3.40.1190.20">
    <property type="match status" value="1"/>
</dbReference>
<protein>
    <recommendedName>
        <fullName evidence="3">Ribokinase</fullName>
        <ecNumber evidence="2">2.7.1.15</ecNumber>
    </recommendedName>
</protein>
<evidence type="ECO:0000256" key="6">
    <source>
        <dbReference type="ARBA" id="ARBA00022741"/>
    </source>
</evidence>
<dbReference type="GO" id="GO:0005524">
    <property type="term" value="F:ATP binding"/>
    <property type="evidence" value="ECO:0007669"/>
    <property type="project" value="UniProtKB-KW"/>
</dbReference>
<evidence type="ECO:0000256" key="8">
    <source>
        <dbReference type="ARBA" id="ARBA00022840"/>
    </source>
</evidence>
<keyword evidence="6" id="KW-0547">Nucleotide-binding</keyword>
<comment type="similarity">
    <text evidence="1">Belongs to the carbohydrate kinase PfkB family.</text>
</comment>
<feature type="non-terminal residue" evidence="13">
    <location>
        <position position="1"/>
    </location>
</feature>
<evidence type="ECO:0000313" key="13">
    <source>
        <dbReference type="EMBL" id="GAH43632.1"/>
    </source>
</evidence>
<accession>X1FF86</accession>
<dbReference type="InterPro" id="IPR011611">
    <property type="entry name" value="PfkB_dom"/>
</dbReference>
<dbReference type="SUPFAM" id="SSF53613">
    <property type="entry name" value="Ribokinase-like"/>
    <property type="match status" value="1"/>
</dbReference>
<reference evidence="13" key="1">
    <citation type="journal article" date="2014" name="Front. Microbiol.">
        <title>High frequency of phylogenetically diverse reductive dehalogenase-homologous genes in deep subseafloor sedimentary metagenomes.</title>
        <authorList>
            <person name="Kawai M."/>
            <person name="Futagami T."/>
            <person name="Toyoda A."/>
            <person name="Takaki Y."/>
            <person name="Nishi S."/>
            <person name="Hori S."/>
            <person name="Arai W."/>
            <person name="Tsubouchi T."/>
            <person name="Morono Y."/>
            <person name="Uchiyama I."/>
            <person name="Ito T."/>
            <person name="Fujiyama A."/>
            <person name="Inagaki F."/>
            <person name="Takami H."/>
        </authorList>
    </citation>
    <scope>NUCLEOTIDE SEQUENCE</scope>
    <source>
        <strain evidence="13">Expedition CK06-06</strain>
    </source>
</reference>
<evidence type="ECO:0000256" key="7">
    <source>
        <dbReference type="ARBA" id="ARBA00022777"/>
    </source>
</evidence>
<evidence type="ECO:0000256" key="4">
    <source>
        <dbReference type="ARBA" id="ARBA00022679"/>
    </source>
</evidence>